<dbReference type="SMART" id="SM00448">
    <property type="entry name" value="REC"/>
    <property type="match status" value="1"/>
</dbReference>
<dbReference type="Gene3D" id="1.10.10.10">
    <property type="entry name" value="Winged helix-like DNA-binding domain superfamily/Winged helix DNA-binding domain"/>
    <property type="match status" value="1"/>
</dbReference>
<dbReference type="Proteomes" id="UP000035213">
    <property type="component" value="Chromosome"/>
</dbReference>
<dbReference type="Gene3D" id="3.40.50.2300">
    <property type="match status" value="1"/>
</dbReference>
<dbReference type="GO" id="GO:0000160">
    <property type="term" value="P:phosphorelay signal transduction system"/>
    <property type="evidence" value="ECO:0007669"/>
    <property type="project" value="InterPro"/>
</dbReference>
<dbReference type="InterPro" id="IPR011006">
    <property type="entry name" value="CheY-like_superfamily"/>
</dbReference>
<accession>A0A0G3M1T6</accession>
<gene>
    <name evidence="6" type="ORF">OK18_04450</name>
</gene>
<dbReference type="PROSITE" id="PS50110">
    <property type="entry name" value="RESPONSE_REGULATORY"/>
    <property type="match status" value="1"/>
</dbReference>
<dbReference type="InterPro" id="IPR051015">
    <property type="entry name" value="EvgA-like"/>
</dbReference>
<name>A0A0G3M1T6_CHRGL</name>
<dbReference type="InterPro" id="IPR000792">
    <property type="entry name" value="Tscrpt_reg_LuxR_C"/>
</dbReference>
<organism evidence="6 7">
    <name type="scientific">Chryseobacterium gallinarum</name>
    <dbReference type="NCBI Taxonomy" id="1324352"/>
    <lineage>
        <taxon>Bacteria</taxon>
        <taxon>Pseudomonadati</taxon>
        <taxon>Bacteroidota</taxon>
        <taxon>Flavobacteriia</taxon>
        <taxon>Flavobacteriales</taxon>
        <taxon>Weeksellaceae</taxon>
        <taxon>Chryseobacterium group</taxon>
        <taxon>Chryseobacterium</taxon>
    </lineage>
</organism>
<dbReference type="GO" id="GO:0003677">
    <property type="term" value="F:DNA binding"/>
    <property type="evidence" value="ECO:0007669"/>
    <property type="project" value="UniProtKB-KW"/>
</dbReference>
<dbReference type="PANTHER" id="PTHR45566">
    <property type="entry name" value="HTH-TYPE TRANSCRIPTIONAL REGULATOR YHJB-RELATED"/>
    <property type="match status" value="1"/>
</dbReference>
<dbReference type="PRINTS" id="PR00038">
    <property type="entry name" value="HTHLUXR"/>
</dbReference>
<dbReference type="PROSITE" id="PS50043">
    <property type="entry name" value="HTH_LUXR_2"/>
    <property type="match status" value="1"/>
</dbReference>
<keyword evidence="2" id="KW-0238">DNA-binding</keyword>
<dbReference type="InterPro" id="IPR058245">
    <property type="entry name" value="NreC/VraR/RcsB-like_REC"/>
</dbReference>
<dbReference type="SMART" id="SM00421">
    <property type="entry name" value="HTH_LUXR"/>
    <property type="match status" value="1"/>
</dbReference>
<dbReference type="AlphaFoldDB" id="A0A0G3M1T6"/>
<dbReference type="CDD" id="cd06170">
    <property type="entry name" value="LuxR_C_like"/>
    <property type="match status" value="1"/>
</dbReference>
<keyword evidence="1 3" id="KW-0597">Phosphoprotein</keyword>
<dbReference type="OrthoDB" id="1013073at2"/>
<dbReference type="Pfam" id="PF00072">
    <property type="entry name" value="Response_reg"/>
    <property type="match status" value="1"/>
</dbReference>
<dbReference type="STRING" id="1324352.OK18_04450"/>
<protein>
    <submittedName>
        <fullName evidence="6">LuxR family transcriptional regulator</fullName>
    </submittedName>
</protein>
<evidence type="ECO:0000259" key="5">
    <source>
        <dbReference type="PROSITE" id="PS50110"/>
    </source>
</evidence>
<dbReference type="GO" id="GO:0006355">
    <property type="term" value="P:regulation of DNA-templated transcription"/>
    <property type="evidence" value="ECO:0007669"/>
    <property type="project" value="InterPro"/>
</dbReference>
<feature type="domain" description="Response regulatory" evidence="5">
    <location>
        <begin position="4"/>
        <end position="119"/>
    </location>
</feature>
<dbReference type="PANTHER" id="PTHR45566:SF2">
    <property type="entry name" value="NARL SUBFAMILY"/>
    <property type="match status" value="1"/>
</dbReference>
<dbReference type="EMBL" id="CP009928">
    <property type="protein sequence ID" value="AKK71983.1"/>
    <property type="molecule type" value="Genomic_DNA"/>
</dbReference>
<evidence type="ECO:0000256" key="1">
    <source>
        <dbReference type="ARBA" id="ARBA00022553"/>
    </source>
</evidence>
<evidence type="ECO:0000313" key="6">
    <source>
        <dbReference type="EMBL" id="AKK71983.1"/>
    </source>
</evidence>
<dbReference type="SUPFAM" id="SSF46894">
    <property type="entry name" value="C-terminal effector domain of the bipartite response regulators"/>
    <property type="match status" value="1"/>
</dbReference>
<dbReference type="PROSITE" id="PS00622">
    <property type="entry name" value="HTH_LUXR_1"/>
    <property type="match status" value="1"/>
</dbReference>
<feature type="modified residue" description="4-aspartylphosphate" evidence="3">
    <location>
        <position position="55"/>
    </location>
</feature>
<dbReference type="InterPro" id="IPR001789">
    <property type="entry name" value="Sig_transdc_resp-reg_receiver"/>
</dbReference>
<dbReference type="InterPro" id="IPR016032">
    <property type="entry name" value="Sig_transdc_resp-reg_C-effctor"/>
</dbReference>
<evidence type="ECO:0000256" key="2">
    <source>
        <dbReference type="ARBA" id="ARBA00023125"/>
    </source>
</evidence>
<dbReference type="SUPFAM" id="SSF52172">
    <property type="entry name" value="CheY-like"/>
    <property type="match status" value="1"/>
</dbReference>
<proteinExistence type="predicted"/>
<dbReference type="RefSeq" id="WP_050022174.1">
    <property type="nucleotide sequence ID" value="NZ_CP009928.1"/>
</dbReference>
<dbReference type="PATRIC" id="fig|1324352.5.peg.956"/>
<dbReference type="Pfam" id="PF00196">
    <property type="entry name" value="GerE"/>
    <property type="match status" value="1"/>
</dbReference>
<dbReference type="InterPro" id="IPR036388">
    <property type="entry name" value="WH-like_DNA-bd_sf"/>
</dbReference>
<reference evidence="6 7" key="1">
    <citation type="submission" date="2014-11" db="EMBL/GenBank/DDBJ databases">
        <authorList>
            <person name="Park G.-S."/>
            <person name="Hong S.-J."/>
            <person name="Jung B.K."/>
            <person name="Khan A.R."/>
            <person name="Kwak Y."/>
            <person name="Shin J.-H."/>
        </authorList>
    </citation>
    <scope>NUCLEOTIDE SEQUENCE [LARGE SCALE GENOMIC DNA]</scope>
    <source>
        <strain evidence="6 7">DSM 27622</strain>
    </source>
</reference>
<dbReference type="KEGG" id="cgn:OK18_04450"/>
<evidence type="ECO:0000259" key="4">
    <source>
        <dbReference type="PROSITE" id="PS50043"/>
    </source>
</evidence>
<evidence type="ECO:0000256" key="3">
    <source>
        <dbReference type="PROSITE-ProRule" id="PRU00169"/>
    </source>
</evidence>
<evidence type="ECO:0000313" key="7">
    <source>
        <dbReference type="Proteomes" id="UP000035213"/>
    </source>
</evidence>
<feature type="domain" description="HTH luxR-type" evidence="4">
    <location>
        <begin position="139"/>
        <end position="204"/>
    </location>
</feature>
<sequence length="204" mass="23562">MTRKILIADDHHVVRIGTAMILEKNFDDFEIDFAETYHEVKQKVKTETFDLVILDIELPGSILKSMVKEIKKIDEKILILIFTSHTENIAIQYIQEGANGFLNKLSDSETFVKTINAIFKDGYYYPPQVMHEIVTGMKKKKPTETLSERELQVFNLLAKGNGNLEIANVLDIQESTVGTYKRRVYQKLKITNLVELLKIYNEIH</sequence>
<dbReference type="CDD" id="cd17535">
    <property type="entry name" value="REC_NarL-like"/>
    <property type="match status" value="1"/>
</dbReference>